<evidence type="ECO:0000313" key="2">
    <source>
        <dbReference type="Proteomes" id="UP000554482"/>
    </source>
</evidence>
<keyword evidence="2" id="KW-1185">Reference proteome</keyword>
<dbReference type="InterPro" id="IPR032675">
    <property type="entry name" value="LRR_dom_sf"/>
</dbReference>
<dbReference type="Gene3D" id="3.80.10.10">
    <property type="entry name" value="Ribonuclease Inhibitor"/>
    <property type="match status" value="1"/>
</dbReference>
<evidence type="ECO:0000313" key="1">
    <source>
        <dbReference type="EMBL" id="KAF5205390.1"/>
    </source>
</evidence>
<accession>A0A7J6XA99</accession>
<proteinExistence type="predicted"/>
<organism evidence="1 2">
    <name type="scientific">Thalictrum thalictroides</name>
    <name type="common">Rue-anemone</name>
    <name type="synonym">Anemone thalictroides</name>
    <dbReference type="NCBI Taxonomy" id="46969"/>
    <lineage>
        <taxon>Eukaryota</taxon>
        <taxon>Viridiplantae</taxon>
        <taxon>Streptophyta</taxon>
        <taxon>Embryophyta</taxon>
        <taxon>Tracheophyta</taxon>
        <taxon>Spermatophyta</taxon>
        <taxon>Magnoliopsida</taxon>
        <taxon>Ranunculales</taxon>
        <taxon>Ranunculaceae</taxon>
        <taxon>Thalictroideae</taxon>
        <taxon>Thalictrum</taxon>
    </lineage>
</organism>
<protein>
    <submittedName>
        <fullName evidence="1">Piriformospora indica-insensitive protein</fullName>
    </submittedName>
</protein>
<gene>
    <name evidence="1" type="ORF">FRX31_005033</name>
</gene>
<dbReference type="Proteomes" id="UP000554482">
    <property type="component" value="Unassembled WGS sequence"/>
</dbReference>
<reference evidence="1 2" key="1">
    <citation type="submission" date="2020-06" db="EMBL/GenBank/DDBJ databases">
        <title>Transcriptomic and genomic resources for Thalictrum thalictroides and T. hernandezii: Facilitating candidate gene discovery in an emerging model plant lineage.</title>
        <authorList>
            <person name="Arias T."/>
            <person name="Riano-Pachon D.M."/>
            <person name="Di Stilio V.S."/>
        </authorList>
    </citation>
    <scope>NUCLEOTIDE SEQUENCE [LARGE SCALE GENOMIC DNA]</scope>
    <source>
        <strain evidence="2">cv. WT478/WT964</strain>
        <tissue evidence="1">Leaves</tissue>
    </source>
</reference>
<dbReference type="OrthoDB" id="1728057at2759"/>
<dbReference type="EMBL" id="JABWDY010004134">
    <property type="protein sequence ID" value="KAF5205390.1"/>
    <property type="molecule type" value="Genomic_DNA"/>
</dbReference>
<dbReference type="SUPFAM" id="SSF52058">
    <property type="entry name" value="L domain-like"/>
    <property type="match status" value="1"/>
</dbReference>
<name>A0A7J6XA99_THATH</name>
<comment type="caution">
    <text evidence="1">The sequence shown here is derived from an EMBL/GenBank/DDBJ whole genome shotgun (WGS) entry which is preliminary data.</text>
</comment>
<sequence>MKCSRINDSAKKVKIFGLNHNNLSGNLSPKFAALPSLSALYMNGNNLTGKLEFSEWFYGKMGRRFGAWNNPNLCYPVEVNLNTVSR</sequence>
<dbReference type="AlphaFoldDB" id="A0A7J6XA99"/>